<evidence type="ECO:0000313" key="3">
    <source>
        <dbReference type="Proteomes" id="UP000026960"/>
    </source>
</evidence>
<dbReference type="EnsemblPlants" id="OBART09G16320.1">
    <property type="protein sequence ID" value="OBART09G16320.1"/>
    <property type="gene ID" value="OBART09G16320"/>
</dbReference>
<protein>
    <submittedName>
        <fullName evidence="2">Uncharacterized protein</fullName>
    </submittedName>
</protein>
<evidence type="ECO:0000256" key="1">
    <source>
        <dbReference type="SAM" id="MobiDB-lite"/>
    </source>
</evidence>
<dbReference type="Gramene" id="OBART09G16320.1">
    <property type="protein sequence ID" value="OBART09G16320.1"/>
    <property type="gene ID" value="OBART09G16320"/>
</dbReference>
<name>A0A0D3H8W4_9ORYZ</name>
<dbReference type="Proteomes" id="UP000026960">
    <property type="component" value="Chromosome 9"/>
</dbReference>
<feature type="compositionally biased region" description="Basic and acidic residues" evidence="1">
    <location>
        <begin position="23"/>
        <end position="35"/>
    </location>
</feature>
<dbReference type="HOGENOM" id="CLU_2030294_0_0_1"/>
<reference evidence="2" key="1">
    <citation type="journal article" date="2009" name="Rice">
        <title>De Novo Next Generation Sequencing of Plant Genomes.</title>
        <authorList>
            <person name="Rounsley S."/>
            <person name="Marri P.R."/>
            <person name="Yu Y."/>
            <person name="He R."/>
            <person name="Sisneros N."/>
            <person name="Goicoechea J.L."/>
            <person name="Lee S.J."/>
            <person name="Angelova A."/>
            <person name="Kudrna D."/>
            <person name="Luo M."/>
            <person name="Affourtit J."/>
            <person name="Desany B."/>
            <person name="Knight J."/>
            <person name="Niazi F."/>
            <person name="Egholm M."/>
            <person name="Wing R.A."/>
        </authorList>
    </citation>
    <scope>NUCLEOTIDE SEQUENCE [LARGE SCALE GENOMIC DNA]</scope>
    <source>
        <strain evidence="2">cv. IRGC 105608</strain>
    </source>
</reference>
<dbReference type="AlphaFoldDB" id="A0A0D3H8W4"/>
<proteinExistence type="predicted"/>
<dbReference type="PaxDb" id="65489-OBART09G16320.1"/>
<evidence type="ECO:0000313" key="2">
    <source>
        <dbReference type="EnsemblPlants" id="OBART09G16320.1"/>
    </source>
</evidence>
<feature type="region of interest" description="Disordered" evidence="1">
    <location>
        <begin position="1"/>
        <end position="70"/>
    </location>
</feature>
<organism evidence="2">
    <name type="scientific">Oryza barthii</name>
    <dbReference type="NCBI Taxonomy" id="65489"/>
    <lineage>
        <taxon>Eukaryota</taxon>
        <taxon>Viridiplantae</taxon>
        <taxon>Streptophyta</taxon>
        <taxon>Embryophyta</taxon>
        <taxon>Tracheophyta</taxon>
        <taxon>Spermatophyta</taxon>
        <taxon>Magnoliopsida</taxon>
        <taxon>Liliopsida</taxon>
        <taxon>Poales</taxon>
        <taxon>Poaceae</taxon>
        <taxon>BOP clade</taxon>
        <taxon>Oryzoideae</taxon>
        <taxon>Oryzeae</taxon>
        <taxon>Oryzinae</taxon>
        <taxon>Oryza</taxon>
    </lineage>
</organism>
<keyword evidence="3" id="KW-1185">Reference proteome</keyword>
<accession>A0A0D3H8W4</accession>
<sequence length="122" mass="13329">MAAFKLEPCRPGLAKQPHGSRTSLEEYVKGKKEGKLGNAFSSKHDAESAQSSDELEELESKTPSSFEPPRNILLSLRSASAKQTKPTLPRRSARLVPKRVLCFSMASEDIVMRAAGQLMPSS</sequence>
<reference evidence="2" key="2">
    <citation type="submission" date="2015-03" db="UniProtKB">
        <authorList>
            <consortium name="EnsemblPlants"/>
        </authorList>
    </citation>
    <scope>IDENTIFICATION</scope>
</reference>